<dbReference type="Pfam" id="PF02482">
    <property type="entry name" value="Ribosomal_S30AE"/>
    <property type="match status" value="1"/>
</dbReference>
<dbReference type="Proteomes" id="UP001140272">
    <property type="component" value="Unassembled WGS sequence"/>
</dbReference>
<proteinExistence type="predicted"/>
<evidence type="ECO:0000313" key="3">
    <source>
        <dbReference type="EMBL" id="MCV7072743.1"/>
    </source>
</evidence>
<dbReference type="Proteomes" id="UP001055159">
    <property type="component" value="Chromosome"/>
</dbReference>
<dbReference type="InterPro" id="IPR050574">
    <property type="entry name" value="HPF/YfiA_ribosome-assoc"/>
</dbReference>
<dbReference type="AlphaFoldDB" id="A0A9X3BIS1"/>
<dbReference type="PANTHER" id="PTHR33231:SF1">
    <property type="entry name" value="30S RIBOSOMAL PROTEIN"/>
    <property type="match status" value="1"/>
</dbReference>
<evidence type="ECO:0000313" key="5">
    <source>
        <dbReference type="Proteomes" id="UP001055159"/>
    </source>
</evidence>
<name>A0A9X3BIS1_9MYCO</name>
<reference evidence="3" key="1">
    <citation type="submission" date="2020-07" db="EMBL/GenBank/DDBJ databases">
        <authorList>
            <person name="Pettersson B.M.F."/>
            <person name="Behra P.R.K."/>
            <person name="Ramesh M."/>
            <person name="Das S."/>
            <person name="Dasgupta S."/>
            <person name="Kirsebom L.A."/>
        </authorList>
    </citation>
    <scope>NUCLEOTIDE SEQUENCE</scope>
    <source>
        <strain evidence="3">DSM 45406</strain>
    </source>
</reference>
<evidence type="ECO:0000313" key="4">
    <source>
        <dbReference type="EMBL" id="ULP38370.1"/>
    </source>
</evidence>
<dbReference type="GO" id="GO:0045900">
    <property type="term" value="P:negative regulation of translational elongation"/>
    <property type="evidence" value="ECO:0007669"/>
    <property type="project" value="TreeGrafter"/>
</dbReference>
<evidence type="ECO:0000259" key="2">
    <source>
        <dbReference type="Pfam" id="PF16321"/>
    </source>
</evidence>
<reference evidence="3" key="2">
    <citation type="journal article" date="2022" name="BMC Genomics">
        <title>Comparative genome analysis of mycobacteria focusing on tRNA and non-coding RNA.</title>
        <authorList>
            <person name="Behra P.R.K."/>
            <person name="Pettersson B.M.F."/>
            <person name="Ramesh M."/>
            <person name="Das S."/>
            <person name="Dasgupta S."/>
            <person name="Kirsebom L.A."/>
        </authorList>
    </citation>
    <scope>NUCLEOTIDE SEQUENCE</scope>
    <source>
        <strain evidence="3">DSM 45406</strain>
    </source>
</reference>
<protein>
    <submittedName>
        <fullName evidence="3">HPF/RaiA family ribosome-associated protein</fullName>
    </submittedName>
    <submittedName>
        <fullName evidence="4">Sigma 54 modulation/S30EA ribosomal C-terminal domain-containing protein</fullName>
    </submittedName>
</protein>
<feature type="domain" description="Sigma 54 modulation/S30EA ribosomal protein C-terminal" evidence="2">
    <location>
        <begin position="141"/>
        <end position="195"/>
    </location>
</feature>
<reference evidence="4" key="3">
    <citation type="submission" date="2022-08" db="EMBL/GenBank/DDBJ databases">
        <title>Whole genome sequencing of non-tuberculosis mycobacteria type-strains.</title>
        <authorList>
            <person name="Igarashi Y."/>
            <person name="Osugi A."/>
            <person name="Mitarai S."/>
        </authorList>
    </citation>
    <scope>NUCLEOTIDE SEQUENCE</scope>
    <source>
        <strain evidence="4">JCM 16372</strain>
    </source>
</reference>
<gene>
    <name evidence="3" type="ORF">H7H73_22650</name>
    <name evidence="4" type="ORF">MJO55_08085</name>
</gene>
<dbReference type="PANTHER" id="PTHR33231">
    <property type="entry name" value="30S RIBOSOMAL PROTEIN"/>
    <property type="match status" value="1"/>
</dbReference>
<feature type="domain" description="Sigma 54 modulation/S30EA ribosomal protein C-terminal" evidence="2">
    <location>
        <begin position="219"/>
        <end position="263"/>
    </location>
</feature>
<dbReference type="InterPro" id="IPR038416">
    <property type="entry name" value="Ribosom_S30AE_C_sf"/>
</dbReference>
<dbReference type="GO" id="GO:0043024">
    <property type="term" value="F:ribosomal small subunit binding"/>
    <property type="evidence" value="ECO:0007669"/>
    <property type="project" value="TreeGrafter"/>
</dbReference>
<keyword evidence="5" id="KW-1185">Reference proteome</keyword>
<dbReference type="InterPro" id="IPR003489">
    <property type="entry name" value="RHF/RaiA"/>
</dbReference>
<dbReference type="InterPro" id="IPR032528">
    <property type="entry name" value="Ribosom_S30AE_C"/>
</dbReference>
<dbReference type="EMBL" id="CP092427">
    <property type="protein sequence ID" value="ULP38370.1"/>
    <property type="molecule type" value="Genomic_DNA"/>
</dbReference>
<dbReference type="Pfam" id="PF16321">
    <property type="entry name" value="Ribosom_S30AE_C"/>
    <property type="match status" value="2"/>
</dbReference>
<evidence type="ECO:0000256" key="1">
    <source>
        <dbReference type="ARBA" id="ARBA00022845"/>
    </source>
</evidence>
<dbReference type="Gene3D" id="3.30.505.50">
    <property type="entry name" value="Sigma 54 modulation/S30EA ribosomal protein, C-terminal domain"/>
    <property type="match status" value="2"/>
</dbReference>
<dbReference type="EMBL" id="JACKRN010000742">
    <property type="protein sequence ID" value="MCV7072743.1"/>
    <property type="molecule type" value="Genomic_DNA"/>
</dbReference>
<keyword evidence="1" id="KW-0810">Translation regulation</keyword>
<evidence type="ECO:0000313" key="6">
    <source>
        <dbReference type="Proteomes" id="UP001140272"/>
    </source>
</evidence>
<sequence>MSNGVQVSQEPQVIDVDVTTRGDLPGAADYARKKIGELGRLSHRPVLYARVRLSRHHDPAVESPVVAQANLDVNGRLVRVQVHAATAHEAVDLLEARLRRRLEHVAEHFEVRRGDRADGRRSWRHEARPAQRLNHFAHPADQRVIRRKSFTMTPCTIDDAIDEMELLDYDFHLFTEKGSGVVGVLYRSGPAAYRLALVAPSVADELAPFSHAVTVSPHPPPCLREQDAPERLRLLGLPFLFFIDAAAGRAGVLYHRYDGHYGLVTPAG</sequence>
<organism evidence="3 6">
    <name type="scientific">Mycolicibacterium rufum</name>
    <dbReference type="NCBI Taxonomy" id="318424"/>
    <lineage>
        <taxon>Bacteria</taxon>
        <taxon>Bacillati</taxon>
        <taxon>Actinomycetota</taxon>
        <taxon>Actinomycetes</taxon>
        <taxon>Mycobacteriales</taxon>
        <taxon>Mycobacteriaceae</taxon>
        <taxon>Mycolicibacterium</taxon>
    </lineage>
</organism>
<dbReference type="SUPFAM" id="SSF69754">
    <property type="entry name" value="Ribosome binding protein Y (YfiA homologue)"/>
    <property type="match status" value="1"/>
</dbReference>
<accession>A0A9X3BIS1</accession>
<dbReference type="GO" id="GO:0022627">
    <property type="term" value="C:cytosolic small ribosomal subunit"/>
    <property type="evidence" value="ECO:0007669"/>
    <property type="project" value="TreeGrafter"/>
</dbReference>
<dbReference type="RefSeq" id="WP_043406838.1">
    <property type="nucleotide sequence ID" value="NZ_CP092427.2"/>
</dbReference>
<dbReference type="Gene3D" id="3.30.160.100">
    <property type="entry name" value="Ribosome hibernation promotion factor-like"/>
    <property type="match status" value="1"/>
</dbReference>
<dbReference type="InterPro" id="IPR036567">
    <property type="entry name" value="RHF-like"/>
</dbReference>